<dbReference type="SMART" id="SM00347">
    <property type="entry name" value="HTH_MARR"/>
    <property type="match status" value="1"/>
</dbReference>
<keyword evidence="1" id="KW-0805">Transcription regulation</keyword>
<dbReference type="PROSITE" id="PS50995">
    <property type="entry name" value="HTH_MARR_2"/>
    <property type="match status" value="1"/>
</dbReference>
<dbReference type="PANTHER" id="PTHR42756">
    <property type="entry name" value="TRANSCRIPTIONAL REGULATOR, MARR"/>
    <property type="match status" value="1"/>
</dbReference>
<dbReference type="GO" id="GO:0003700">
    <property type="term" value="F:DNA-binding transcription factor activity"/>
    <property type="evidence" value="ECO:0007669"/>
    <property type="project" value="InterPro"/>
</dbReference>
<evidence type="ECO:0000313" key="5">
    <source>
        <dbReference type="EMBL" id="BAI66039.1"/>
    </source>
</evidence>
<evidence type="ECO:0000256" key="2">
    <source>
        <dbReference type="ARBA" id="ARBA00023125"/>
    </source>
</evidence>
<dbReference type="InterPro" id="IPR036388">
    <property type="entry name" value="WH-like_DNA-bd_sf"/>
</dbReference>
<evidence type="ECO:0000259" key="4">
    <source>
        <dbReference type="PROSITE" id="PS50995"/>
    </source>
</evidence>
<dbReference type="PANTHER" id="PTHR42756:SF1">
    <property type="entry name" value="TRANSCRIPTIONAL REPRESSOR OF EMRAB OPERON"/>
    <property type="match status" value="1"/>
</dbReference>
<protein>
    <recommendedName>
        <fullName evidence="4">HTH marR-type domain-containing protein</fullName>
    </recommendedName>
</protein>
<keyword evidence="3" id="KW-0804">Transcription</keyword>
<dbReference type="InterPro" id="IPR036390">
    <property type="entry name" value="WH_DNA-bd_sf"/>
</dbReference>
<dbReference type="Pfam" id="PF12802">
    <property type="entry name" value="MarR_2"/>
    <property type="match status" value="1"/>
</dbReference>
<dbReference type="RefSeq" id="WP_012917663.1">
    <property type="nucleotide sequence ID" value="NC_013726.1"/>
</dbReference>
<name>D2KYB1_CORGT</name>
<evidence type="ECO:0000256" key="1">
    <source>
        <dbReference type="ARBA" id="ARBA00023015"/>
    </source>
</evidence>
<evidence type="ECO:0000256" key="3">
    <source>
        <dbReference type="ARBA" id="ARBA00023163"/>
    </source>
</evidence>
<dbReference type="AlphaFoldDB" id="D2KYB1"/>
<dbReference type="InterPro" id="IPR000835">
    <property type="entry name" value="HTH_MarR-typ"/>
</dbReference>
<dbReference type="SUPFAM" id="SSF46785">
    <property type="entry name" value="Winged helix' DNA-binding domain"/>
    <property type="match status" value="1"/>
</dbReference>
<keyword evidence="2" id="KW-0238">DNA-binding</keyword>
<organism evidence="5">
    <name type="scientific">Corynebacterium glutamicum</name>
    <name type="common">Brevibacterium saccharolyticum</name>
    <dbReference type="NCBI Taxonomy" id="1718"/>
    <lineage>
        <taxon>Bacteria</taxon>
        <taxon>Bacillati</taxon>
        <taxon>Actinomycetota</taxon>
        <taxon>Actinomycetes</taxon>
        <taxon>Mycobacteriales</taxon>
        <taxon>Corynebacteriaceae</taxon>
        <taxon>Corynebacterium</taxon>
    </lineage>
</organism>
<accession>D2KYB1</accession>
<dbReference type="GO" id="GO:0003677">
    <property type="term" value="F:DNA binding"/>
    <property type="evidence" value="ECO:0007669"/>
    <property type="project" value="UniProtKB-KW"/>
</dbReference>
<dbReference type="EMBL" id="AB525231">
    <property type="protein sequence ID" value="BAI66039.1"/>
    <property type="molecule type" value="Genomic_DNA"/>
</dbReference>
<reference evidence="5" key="1">
    <citation type="journal article" date="2010" name="Appl. Microbiol. Biotechnol.">
        <title>Characterization of a 24-kb plasmid pCGR2 newly isolated from Corynebacterium glutamicum.</title>
        <authorList>
            <person name="Tsuchida Y."/>
            <person name="Kimura S."/>
            <person name="Suzuki N."/>
            <person name="Inui M."/>
            <person name="Yukawa H."/>
        </authorList>
    </citation>
    <scope>NUCLEOTIDE SEQUENCE</scope>
    <source>
        <strain evidence="5">ATCC 14997</strain>
        <plasmid evidence="5">pCGR2</plasmid>
    </source>
</reference>
<feature type="domain" description="HTH marR-type" evidence="4">
    <location>
        <begin position="22"/>
        <end position="156"/>
    </location>
</feature>
<geneLocation type="plasmid" evidence="5">
    <name>pCGR2</name>
</geneLocation>
<sequence>MVISEILGQQSKMSPATPSGEDVALVTVLVHTTKVFSAQAAEILGKQGFTLDEWMVLDTIQHSDGSSMSQISAATGCSGASLTRTVDKLVTGALAYREASQMDRRKVEVFLSNRGAEVHRQLSNHLLHLESSVDNLISHSGLDREALVRFLRALHNPDHLLTGLDG</sequence>
<dbReference type="Gene3D" id="1.10.10.10">
    <property type="entry name" value="Winged helix-like DNA-binding domain superfamily/Winged helix DNA-binding domain"/>
    <property type="match status" value="1"/>
</dbReference>
<proteinExistence type="predicted"/>
<keyword evidence="5" id="KW-0614">Plasmid</keyword>